<dbReference type="RefSeq" id="WP_068839670.1">
    <property type="nucleotide sequence ID" value="NZ_BMXC01000001.1"/>
</dbReference>
<evidence type="ECO:0000313" key="7">
    <source>
        <dbReference type="EMBL" id="SFU43338.1"/>
    </source>
</evidence>
<evidence type="ECO:0000313" key="8">
    <source>
        <dbReference type="Proteomes" id="UP000182491"/>
    </source>
</evidence>
<evidence type="ECO:0000256" key="5">
    <source>
        <dbReference type="SAM" id="SignalP"/>
    </source>
</evidence>
<dbReference type="GO" id="GO:0008113">
    <property type="term" value="F:peptide-methionine (S)-S-oxide reductase activity"/>
    <property type="evidence" value="ECO:0007669"/>
    <property type="project" value="UniProtKB-UniRule"/>
</dbReference>
<proteinExistence type="inferred from homology"/>
<dbReference type="PANTHER" id="PTHR43774">
    <property type="entry name" value="PEPTIDE METHIONINE SULFOXIDE REDUCTASE"/>
    <property type="match status" value="1"/>
</dbReference>
<dbReference type="PANTHER" id="PTHR43774:SF1">
    <property type="entry name" value="PEPTIDE METHIONINE SULFOXIDE REDUCTASE MSRA 2"/>
    <property type="match status" value="1"/>
</dbReference>
<feature type="domain" description="Peptide methionine sulphoxide reductase MsrA" evidence="6">
    <location>
        <begin position="47"/>
        <end position="198"/>
    </location>
</feature>
<sequence>MINRTLLLLLSTFFLFTSCSEATNTDRSQAAGEELQTMNIDTAGLAKATFAGGCFWCTEAYFERLNGVEAVLSGYSGGTQPNPTYEEVSYGRTDYAEAVQVYYHPDQISYEKLVEVFFATHDPTTLNRQGPDVGEQYRSVAFYRTPEEKKIIEKEIQQLQNAKIYANKIVTYVEPFKKFWPAEAYHQDYYRINPNDPYVVSVAQPKVKKFEARYKDLLKPAYVK</sequence>
<evidence type="ECO:0000259" key="6">
    <source>
        <dbReference type="Pfam" id="PF01625"/>
    </source>
</evidence>
<evidence type="ECO:0000256" key="4">
    <source>
        <dbReference type="HAMAP-Rule" id="MF_01401"/>
    </source>
</evidence>
<dbReference type="NCBIfam" id="TIGR00401">
    <property type="entry name" value="msrA"/>
    <property type="match status" value="1"/>
</dbReference>
<keyword evidence="5" id="KW-0732">Signal</keyword>
<dbReference type="GO" id="GO:0033744">
    <property type="term" value="F:L-methionine:thioredoxin-disulfide S-oxidoreductase activity"/>
    <property type="evidence" value="ECO:0007669"/>
    <property type="project" value="RHEA"/>
</dbReference>
<reference evidence="8" key="1">
    <citation type="submission" date="2016-10" db="EMBL/GenBank/DDBJ databases">
        <authorList>
            <person name="Varghese N."/>
        </authorList>
    </citation>
    <scope>NUCLEOTIDE SEQUENCE [LARGE SCALE GENOMIC DNA]</scope>
    <source>
        <strain evidence="8">DSM 18820</strain>
    </source>
</reference>
<comment type="function">
    <text evidence="4">Has an important function as a repair enzyme for proteins that have been inactivated by oxidation. Catalyzes the reversible oxidation-reduction of methionine sulfoxide in proteins to methionine.</text>
</comment>
<dbReference type="InterPro" id="IPR002569">
    <property type="entry name" value="Met_Sox_Rdtase_MsrA_dom"/>
</dbReference>
<dbReference type="EC" id="1.8.4.11" evidence="4"/>
<comment type="similarity">
    <text evidence="4">Belongs to the MsrA Met sulfoxide reductase family.</text>
</comment>
<gene>
    <name evidence="4" type="primary">msrA</name>
    <name evidence="7" type="ORF">SAMN04487941_0710</name>
</gene>
<dbReference type="EMBL" id="FPCA01000001">
    <property type="protein sequence ID" value="SFU43338.1"/>
    <property type="molecule type" value="Genomic_DNA"/>
</dbReference>
<protein>
    <recommendedName>
        <fullName evidence="4">Peptide methionine sulfoxide reductase MsrA</fullName>
        <shortName evidence="4">Protein-methionine-S-oxide reductase</shortName>
        <ecNumber evidence="4">1.8.4.11</ecNumber>
    </recommendedName>
    <alternativeName>
        <fullName evidence="4">Peptide-methionine (S)-S-oxide reductase</fullName>
        <shortName evidence="4">Peptide Met(O) reductase</shortName>
    </alternativeName>
</protein>
<dbReference type="STRING" id="388950.GCA_001611675_03845"/>
<dbReference type="OrthoDB" id="4174719at2"/>
<dbReference type="AlphaFoldDB" id="A0A1I7G4H7"/>
<keyword evidence="1 4" id="KW-0560">Oxidoreductase</keyword>
<dbReference type="HAMAP" id="MF_01401">
    <property type="entry name" value="MsrA"/>
    <property type="match status" value="1"/>
</dbReference>
<evidence type="ECO:0000256" key="1">
    <source>
        <dbReference type="ARBA" id="ARBA00023002"/>
    </source>
</evidence>
<dbReference type="Gene3D" id="3.30.1060.10">
    <property type="entry name" value="Peptide methionine sulphoxide reductase MsrA"/>
    <property type="match status" value="1"/>
</dbReference>
<keyword evidence="8" id="KW-1185">Reference proteome</keyword>
<name>A0A1I7G4H7_9BACT</name>
<dbReference type="InterPro" id="IPR036509">
    <property type="entry name" value="Met_Sox_Rdtase_MsrA_sf"/>
</dbReference>
<dbReference type="PROSITE" id="PS51257">
    <property type="entry name" value="PROKAR_LIPOPROTEIN"/>
    <property type="match status" value="1"/>
</dbReference>
<dbReference type="Pfam" id="PF01625">
    <property type="entry name" value="PMSR"/>
    <property type="match status" value="1"/>
</dbReference>
<comment type="catalytic activity">
    <reaction evidence="2 4">
        <text>L-methionyl-[protein] + [thioredoxin]-disulfide + H2O = L-methionyl-(S)-S-oxide-[protein] + [thioredoxin]-dithiol</text>
        <dbReference type="Rhea" id="RHEA:14217"/>
        <dbReference type="Rhea" id="RHEA-COMP:10698"/>
        <dbReference type="Rhea" id="RHEA-COMP:10700"/>
        <dbReference type="Rhea" id="RHEA-COMP:12313"/>
        <dbReference type="Rhea" id="RHEA-COMP:12315"/>
        <dbReference type="ChEBI" id="CHEBI:15377"/>
        <dbReference type="ChEBI" id="CHEBI:16044"/>
        <dbReference type="ChEBI" id="CHEBI:29950"/>
        <dbReference type="ChEBI" id="CHEBI:44120"/>
        <dbReference type="ChEBI" id="CHEBI:50058"/>
        <dbReference type="EC" id="1.8.4.11"/>
    </reaction>
</comment>
<comment type="catalytic activity">
    <reaction evidence="3 4">
        <text>[thioredoxin]-disulfide + L-methionine + H2O = L-methionine (S)-S-oxide + [thioredoxin]-dithiol</text>
        <dbReference type="Rhea" id="RHEA:19993"/>
        <dbReference type="Rhea" id="RHEA-COMP:10698"/>
        <dbReference type="Rhea" id="RHEA-COMP:10700"/>
        <dbReference type="ChEBI" id="CHEBI:15377"/>
        <dbReference type="ChEBI" id="CHEBI:29950"/>
        <dbReference type="ChEBI" id="CHEBI:50058"/>
        <dbReference type="ChEBI" id="CHEBI:57844"/>
        <dbReference type="ChEBI" id="CHEBI:58772"/>
        <dbReference type="EC" id="1.8.4.11"/>
    </reaction>
</comment>
<organism evidence="7 8">
    <name type="scientific">Pontibacter akesuensis</name>
    <dbReference type="NCBI Taxonomy" id="388950"/>
    <lineage>
        <taxon>Bacteria</taxon>
        <taxon>Pseudomonadati</taxon>
        <taxon>Bacteroidota</taxon>
        <taxon>Cytophagia</taxon>
        <taxon>Cytophagales</taxon>
        <taxon>Hymenobacteraceae</taxon>
        <taxon>Pontibacter</taxon>
    </lineage>
</organism>
<evidence type="ECO:0000256" key="3">
    <source>
        <dbReference type="ARBA" id="ARBA00048782"/>
    </source>
</evidence>
<dbReference type="Proteomes" id="UP000182491">
    <property type="component" value="Unassembled WGS sequence"/>
</dbReference>
<accession>A0A1I7G4H7</accession>
<evidence type="ECO:0000256" key="2">
    <source>
        <dbReference type="ARBA" id="ARBA00047806"/>
    </source>
</evidence>
<dbReference type="SUPFAM" id="SSF55068">
    <property type="entry name" value="Peptide methionine sulfoxide reductase"/>
    <property type="match status" value="1"/>
</dbReference>
<feature type="signal peptide" evidence="5">
    <location>
        <begin position="1"/>
        <end position="22"/>
    </location>
</feature>
<feature type="active site" evidence="4">
    <location>
        <position position="54"/>
    </location>
</feature>
<feature type="chain" id="PRO_5010322409" description="Peptide methionine sulfoxide reductase MsrA" evidence="5">
    <location>
        <begin position="23"/>
        <end position="224"/>
    </location>
</feature>